<comment type="caution">
    <text evidence="8">The sequence shown here is derived from an EMBL/GenBank/DDBJ whole genome shotgun (WGS) entry which is preliminary data.</text>
</comment>
<dbReference type="AlphaFoldDB" id="A0AAD6VAP3"/>
<dbReference type="GO" id="GO:0022857">
    <property type="term" value="F:transmembrane transporter activity"/>
    <property type="evidence" value="ECO:0007669"/>
    <property type="project" value="InterPro"/>
</dbReference>
<evidence type="ECO:0000256" key="7">
    <source>
        <dbReference type="SAM" id="Phobius"/>
    </source>
</evidence>
<accession>A0AAD6VAP3</accession>
<feature type="transmembrane region" description="Helical" evidence="7">
    <location>
        <begin position="243"/>
        <end position="264"/>
    </location>
</feature>
<evidence type="ECO:0000256" key="3">
    <source>
        <dbReference type="ARBA" id="ARBA00022692"/>
    </source>
</evidence>
<organism evidence="8 9">
    <name type="scientific">Mycena pura</name>
    <dbReference type="NCBI Taxonomy" id="153505"/>
    <lineage>
        <taxon>Eukaryota</taxon>
        <taxon>Fungi</taxon>
        <taxon>Dikarya</taxon>
        <taxon>Basidiomycota</taxon>
        <taxon>Agaricomycotina</taxon>
        <taxon>Agaricomycetes</taxon>
        <taxon>Agaricomycetidae</taxon>
        <taxon>Agaricales</taxon>
        <taxon>Marasmiineae</taxon>
        <taxon>Mycenaceae</taxon>
        <taxon>Mycena</taxon>
    </lineage>
</organism>
<keyword evidence="4 7" id="KW-1133">Transmembrane helix</keyword>
<dbReference type="Proteomes" id="UP001219525">
    <property type="component" value="Unassembled WGS sequence"/>
</dbReference>
<evidence type="ECO:0000256" key="6">
    <source>
        <dbReference type="SAM" id="MobiDB-lite"/>
    </source>
</evidence>
<dbReference type="GO" id="GO:0016020">
    <property type="term" value="C:membrane"/>
    <property type="evidence" value="ECO:0007669"/>
    <property type="project" value="UniProtKB-SubCell"/>
</dbReference>
<comment type="subcellular location">
    <subcellularLocation>
        <location evidence="1">Membrane</location>
        <topology evidence="1">Multi-pass membrane protein</topology>
    </subcellularLocation>
</comment>
<protein>
    <submittedName>
        <fullName evidence="8">Allantoate permease</fullName>
    </submittedName>
</protein>
<gene>
    <name evidence="8" type="ORF">GGX14DRAFT_464702</name>
</gene>
<sequence>MPDLALQHGLSPSPSKVSAVNDDDTKSLSTSTDDLVEKEPPPLRWASWLFTRRRDVLPVDLDTISTRRSVFDDPDLAAHYLPKKDYENLHRFDPKARWTYREEHALVRKIDWKVMLWAAVSFSALNLDRGNISQANSDNLLSDLKLSTNDFNLGNSLFRLAFLCAELPSQLVSKRVGPDRWIPTQMVLWSIVSLSQFWLSGRTSFLICRALLGFIPDLILYLSCPRPSFLPLYSKHELPFRLALFWMSSNVCTIIASFIAFGVLRMRGVLDRAGWRGMLTLIIGLVTFFKMPPSPTQTKTWFRPKGWFTEREEVIAVSRILRDDPTKGDMHNREGLTPKRLWTAVCDYDLWPLYIIGLLFGIPSSPPGTYLTLSLRNIGFSTFQTNLLTIPSTIAGIITMFGITLISETVNERSMVAMAQDLWTLPFLIALYLLPEHPNQWIYFGLASGLLSYPYTHPIQVGWCSRNSGAVASRTVNASLYNMFVQASAIVAAQIYRSDDAPQYRRGNRTLIILNCVNIIVVYPATKAYYIWRNSQREKTWNAMTTEERQHYLATTTDVGNRRLDFRFAY</sequence>
<evidence type="ECO:0000313" key="8">
    <source>
        <dbReference type="EMBL" id="KAJ7201694.1"/>
    </source>
</evidence>
<proteinExistence type="predicted"/>
<dbReference type="FunFam" id="1.20.1250.20:FF:000106">
    <property type="entry name" value="MFS transporter, putative"/>
    <property type="match status" value="1"/>
</dbReference>
<dbReference type="Gene3D" id="1.20.1250.20">
    <property type="entry name" value="MFS general substrate transporter like domains"/>
    <property type="match status" value="1"/>
</dbReference>
<keyword evidence="5 7" id="KW-0472">Membrane</keyword>
<dbReference type="InterPro" id="IPR036259">
    <property type="entry name" value="MFS_trans_sf"/>
</dbReference>
<feature type="transmembrane region" description="Helical" evidence="7">
    <location>
        <begin position="479"/>
        <end position="498"/>
    </location>
</feature>
<feature type="transmembrane region" description="Helical" evidence="7">
    <location>
        <begin position="510"/>
        <end position="532"/>
    </location>
</feature>
<dbReference type="PANTHER" id="PTHR43791:SF65">
    <property type="entry name" value="MAJOR FACILITATOR SUPERFAMILY (MFS) PROFILE DOMAIN-CONTAINING PROTEIN-RELATED"/>
    <property type="match status" value="1"/>
</dbReference>
<keyword evidence="3 7" id="KW-0812">Transmembrane</keyword>
<dbReference type="Pfam" id="PF07690">
    <property type="entry name" value="MFS_1"/>
    <property type="match status" value="1"/>
</dbReference>
<keyword evidence="9" id="KW-1185">Reference proteome</keyword>
<dbReference type="EMBL" id="JARJCW010000058">
    <property type="protein sequence ID" value="KAJ7201694.1"/>
    <property type="molecule type" value="Genomic_DNA"/>
</dbReference>
<evidence type="ECO:0000313" key="9">
    <source>
        <dbReference type="Proteomes" id="UP001219525"/>
    </source>
</evidence>
<dbReference type="SUPFAM" id="SSF103473">
    <property type="entry name" value="MFS general substrate transporter"/>
    <property type="match status" value="1"/>
</dbReference>
<evidence type="ECO:0000256" key="2">
    <source>
        <dbReference type="ARBA" id="ARBA00022448"/>
    </source>
</evidence>
<keyword evidence="2" id="KW-0813">Transport</keyword>
<dbReference type="InterPro" id="IPR011701">
    <property type="entry name" value="MFS"/>
</dbReference>
<evidence type="ECO:0000256" key="5">
    <source>
        <dbReference type="ARBA" id="ARBA00023136"/>
    </source>
</evidence>
<feature type="region of interest" description="Disordered" evidence="6">
    <location>
        <begin position="1"/>
        <end position="38"/>
    </location>
</feature>
<name>A0AAD6VAP3_9AGAR</name>
<feature type="transmembrane region" description="Helical" evidence="7">
    <location>
        <begin position="385"/>
        <end position="403"/>
    </location>
</feature>
<evidence type="ECO:0000256" key="4">
    <source>
        <dbReference type="ARBA" id="ARBA00022989"/>
    </source>
</evidence>
<dbReference type="FunFam" id="1.20.1250.20:FF:000247">
    <property type="entry name" value="MFS general substrate transporter"/>
    <property type="match status" value="1"/>
</dbReference>
<dbReference type="PANTHER" id="PTHR43791">
    <property type="entry name" value="PERMEASE-RELATED"/>
    <property type="match status" value="1"/>
</dbReference>
<evidence type="ECO:0000256" key="1">
    <source>
        <dbReference type="ARBA" id="ARBA00004141"/>
    </source>
</evidence>
<reference evidence="8" key="1">
    <citation type="submission" date="2023-03" db="EMBL/GenBank/DDBJ databases">
        <title>Massive genome expansion in bonnet fungi (Mycena s.s.) driven by repeated elements and novel gene families across ecological guilds.</title>
        <authorList>
            <consortium name="Lawrence Berkeley National Laboratory"/>
            <person name="Harder C.B."/>
            <person name="Miyauchi S."/>
            <person name="Viragh M."/>
            <person name="Kuo A."/>
            <person name="Thoen E."/>
            <person name="Andreopoulos B."/>
            <person name="Lu D."/>
            <person name="Skrede I."/>
            <person name="Drula E."/>
            <person name="Henrissat B."/>
            <person name="Morin E."/>
            <person name="Kohler A."/>
            <person name="Barry K."/>
            <person name="LaButti K."/>
            <person name="Morin E."/>
            <person name="Salamov A."/>
            <person name="Lipzen A."/>
            <person name="Mereny Z."/>
            <person name="Hegedus B."/>
            <person name="Baldrian P."/>
            <person name="Stursova M."/>
            <person name="Weitz H."/>
            <person name="Taylor A."/>
            <person name="Grigoriev I.V."/>
            <person name="Nagy L.G."/>
            <person name="Martin F."/>
            <person name="Kauserud H."/>
        </authorList>
    </citation>
    <scope>NUCLEOTIDE SEQUENCE</scope>
    <source>
        <strain evidence="8">9144</strain>
    </source>
</reference>
<feature type="transmembrane region" description="Helical" evidence="7">
    <location>
        <begin position="351"/>
        <end position="373"/>
    </location>
</feature>